<keyword evidence="1 3" id="KW-0328">Glycosyltransferase</keyword>
<keyword evidence="3" id="KW-0812">Transmembrane</keyword>
<keyword evidence="3" id="KW-0333">Golgi apparatus</keyword>
<dbReference type="CDD" id="cd11301">
    <property type="entry name" value="Fut1_Fut2_like"/>
    <property type="match status" value="1"/>
</dbReference>
<dbReference type="GeneID" id="111106863"/>
<proteinExistence type="inferred from homology"/>
<dbReference type="GO" id="GO:0008107">
    <property type="term" value="F:galactoside 2-alpha-L-fucosyltransferase activity"/>
    <property type="evidence" value="ECO:0007669"/>
    <property type="project" value="InterPro"/>
</dbReference>
<keyword evidence="4" id="KW-1185">Reference proteome</keyword>
<keyword evidence="2 3" id="KW-0808">Transferase</keyword>
<gene>
    <name evidence="5" type="primary">LOC111106863</name>
</gene>
<protein>
    <recommendedName>
        <fullName evidence="3">L-Fucosyltransferase</fullName>
        <ecNumber evidence="3">2.4.1.-</ecNumber>
    </recommendedName>
</protein>
<dbReference type="InterPro" id="IPR002516">
    <property type="entry name" value="Glyco_trans_11"/>
</dbReference>
<dbReference type="RefSeq" id="XP_022297432.1">
    <property type="nucleotide sequence ID" value="XM_022441724.1"/>
</dbReference>
<evidence type="ECO:0000256" key="3">
    <source>
        <dbReference type="RuleBase" id="RU363129"/>
    </source>
</evidence>
<dbReference type="GO" id="GO:0005975">
    <property type="term" value="P:carbohydrate metabolic process"/>
    <property type="evidence" value="ECO:0007669"/>
    <property type="project" value="InterPro"/>
</dbReference>
<dbReference type="OrthoDB" id="3226at2759"/>
<keyword evidence="3" id="KW-0735">Signal-anchor</keyword>
<comment type="subcellular location">
    <subcellularLocation>
        <location evidence="3">Golgi apparatus</location>
        <location evidence="3">Golgi stack membrane</location>
        <topology evidence="3">Single-pass type II membrane protein</topology>
    </subcellularLocation>
</comment>
<dbReference type="Proteomes" id="UP000694844">
    <property type="component" value="Chromosome 8"/>
</dbReference>
<dbReference type="PANTHER" id="PTHR11927">
    <property type="entry name" value="GALACTOSIDE 2-L-FUCOSYLTRANSFERASE"/>
    <property type="match status" value="1"/>
</dbReference>
<evidence type="ECO:0000313" key="5">
    <source>
        <dbReference type="RefSeq" id="XP_022297432.1"/>
    </source>
</evidence>
<dbReference type="PANTHER" id="PTHR11927:SF9">
    <property type="entry name" value="L-FUCOSYLTRANSFERASE"/>
    <property type="match status" value="1"/>
</dbReference>
<dbReference type="UniPathway" id="UPA00378"/>
<organism evidence="4 5">
    <name type="scientific">Crassostrea virginica</name>
    <name type="common">Eastern oyster</name>
    <dbReference type="NCBI Taxonomy" id="6565"/>
    <lineage>
        <taxon>Eukaryota</taxon>
        <taxon>Metazoa</taxon>
        <taxon>Spiralia</taxon>
        <taxon>Lophotrochozoa</taxon>
        <taxon>Mollusca</taxon>
        <taxon>Bivalvia</taxon>
        <taxon>Autobranchia</taxon>
        <taxon>Pteriomorphia</taxon>
        <taxon>Ostreida</taxon>
        <taxon>Ostreoidea</taxon>
        <taxon>Ostreidae</taxon>
        <taxon>Crassostrea</taxon>
    </lineage>
</organism>
<dbReference type="Pfam" id="PF01531">
    <property type="entry name" value="Glyco_transf_11"/>
    <property type="match status" value="1"/>
</dbReference>
<accession>A0A8B8B1Z2</accession>
<sequence>MRKLTRYLIKLGLFLVAVLLVSHLFACKYSGERHTKQPPPAVACVGFRGRLGNLMFQFAFLYSVSQNRGLYPVIPENFQPSEPFRINKTTWHLLGVNKSPCENITSYTERWPCSFDEKLMDTPILQSAKFNGYFQSWKYWIQYENNLREIFQFQDTIAQRADKQLRDILSTQDFPCCSENATIVGIHVRRGDYTSKTVNEYGQITPNASYYQNAMDYFEKLYPQVLFIVASDDLKWTKIALKGRKNVHISLGNFGPEDMALLSLTNHTIMSVGTFGWWVAWMTRGITLYYKPIFAPGSQYSKDFNNDPSSFIYPGWIPMV</sequence>
<comment type="pathway">
    <text evidence="3">Protein modification; protein glycosylation.</text>
</comment>
<evidence type="ECO:0000256" key="2">
    <source>
        <dbReference type="ARBA" id="ARBA00022679"/>
    </source>
</evidence>
<dbReference type="EC" id="2.4.1.-" evidence="3"/>
<dbReference type="AlphaFoldDB" id="A0A8B8B1Z2"/>
<dbReference type="GO" id="GO:0032580">
    <property type="term" value="C:Golgi cisterna membrane"/>
    <property type="evidence" value="ECO:0007669"/>
    <property type="project" value="UniProtKB-SubCell"/>
</dbReference>
<keyword evidence="3" id="KW-0325">Glycoprotein</keyword>
<comment type="similarity">
    <text evidence="3">Belongs to the glycosyltransferase 11 family.</text>
</comment>
<evidence type="ECO:0000256" key="1">
    <source>
        <dbReference type="ARBA" id="ARBA00022676"/>
    </source>
</evidence>
<reference evidence="5" key="1">
    <citation type="submission" date="2025-08" db="UniProtKB">
        <authorList>
            <consortium name="RefSeq"/>
        </authorList>
    </citation>
    <scope>IDENTIFICATION</scope>
    <source>
        <tissue evidence="5">Whole sample</tissue>
    </source>
</reference>
<evidence type="ECO:0000313" key="4">
    <source>
        <dbReference type="Proteomes" id="UP000694844"/>
    </source>
</evidence>
<name>A0A8B8B1Z2_CRAVI</name>